<dbReference type="Pfam" id="PF00753">
    <property type="entry name" value="Lactamase_B"/>
    <property type="match status" value="1"/>
</dbReference>
<dbReference type="InterPro" id="IPR051013">
    <property type="entry name" value="MBL_superfamily_lactonases"/>
</dbReference>
<evidence type="ECO:0000256" key="2">
    <source>
        <dbReference type="ARBA" id="ARBA00022723"/>
    </source>
</evidence>
<dbReference type="SMART" id="SM00849">
    <property type="entry name" value="Lactamase_B"/>
    <property type="match status" value="1"/>
</dbReference>
<organism evidence="6 7">
    <name type="scientific">Aquicella siphonis</name>
    <dbReference type="NCBI Taxonomy" id="254247"/>
    <lineage>
        <taxon>Bacteria</taxon>
        <taxon>Pseudomonadati</taxon>
        <taxon>Pseudomonadota</taxon>
        <taxon>Gammaproteobacteria</taxon>
        <taxon>Legionellales</taxon>
        <taxon>Coxiellaceae</taxon>
        <taxon>Aquicella</taxon>
    </lineage>
</organism>
<dbReference type="GO" id="GO:0016787">
    <property type="term" value="F:hydrolase activity"/>
    <property type="evidence" value="ECO:0007669"/>
    <property type="project" value="UniProtKB-KW"/>
</dbReference>
<dbReference type="CDD" id="cd16281">
    <property type="entry name" value="metallo-hydrolase-like_MBL-fold"/>
    <property type="match status" value="1"/>
</dbReference>
<dbReference type="SUPFAM" id="SSF56281">
    <property type="entry name" value="Metallo-hydrolase/oxidoreductase"/>
    <property type="match status" value="1"/>
</dbReference>
<dbReference type="GO" id="GO:0046872">
    <property type="term" value="F:metal ion binding"/>
    <property type="evidence" value="ECO:0007669"/>
    <property type="project" value="UniProtKB-KW"/>
</dbReference>
<dbReference type="RefSeq" id="WP_197737312.1">
    <property type="nucleotide sequence ID" value="NZ_LR699119.1"/>
</dbReference>
<evidence type="ECO:0000256" key="1">
    <source>
        <dbReference type="ARBA" id="ARBA00007749"/>
    </source>
</evidence>
<gene>
    <name evidence="6" type="primary">ytnP</name>
    <name evidence="6" type="ORF">AQUSIP_18240</name>
</gene>
<evidence type="ECO:0000259" key="5">
    <source>
        <dbReference type="SMART" id="SM00849"/>
    </source>
</evidence>
<dbReference type="InterPro" id="IPR036866">
    <property type="entry name" value="RibonucZ/Hydroxyglut_hydro"/>
</dbReference>
<sequence>MPGNIRLLTIQGNTQKLDGGAMFGHVPKALWSQWLQPDEKNRIHLACRALLVQDAGRNILLETGIGAFFDPALKERYGVVESRHVLLESLSAAGLAMDDIDAVIISHLHFDHAGGLLSAWEPGRDPALLFPKARYLIGKTAWERACQPHVRDRASFIPQLQTLLAASGRLDLIDTEKSGWLGENYSFRYSHGHTPGLMHTVIRTEQYGLVIFASDLIPGTPWVHLPVGMGYDRLAELLIDEKQAMLDYALKHQAYLYYTHDPVVAMSHVSQDAKGKYSSVSELTFLS</sequence>
<dbReference type="EMBL" id="LR699119">
    <property type="protein sequence ID" value="VVC76511.1"/>
    <property type="molecule type" value="Genomic_DNA"/>
</dbReference>
<accession>A0A5E4PJI7</accession>
<evidence type="ECO:0000313" key="6">
    <source>
        <dbReference type="EMBL" id="VVC76511.1"/>
    </source>
</evidence>
<keyword evidence="4" id="KW-0862">Zinc</keyword>
<dbReference type="PANTHER" id="PTHR42978:SF6">
    <property type="entry name" value="QUORUM-QUENCHING LACTONASE YTNP-RELATED"/>
    <property type="match status" value="1"/>
</dbReference>
<comment type="similarity">
    <text evidence="1">Belongs to the metallo-beta-lactamase superfamily.</text>
</comment>
<dbReference type="PANTHER" id="PTHR42978">
    <property type="entry name" value="QUORUM-QUENCHING LACTONASE YTNP-RELATED-RELATED"/>
    <property type="match status" value="1"/>
</dbReference>
<reference evidence="6 7" key="1">
    <citation type="submission" date="2019-08" db="EMBL/GenBank/DDBJ databases">
        <authorList>
            <person name="Guy L."/>
        </authorList>
    </citation>
    <scope>NUCLEOTIDE SEQUENCE [LARGE SCALE GENOMIC DNA]</scope>
    <source>
        <strain evidence="6 7">SGT-108</strain>
    </source>
</reference>
<dbReference type="InterPro" id="IPR001279">
    <property type="entry name" value="Metallo-B-lactamas"/>
</dbReference>
<dbReference type="KEGG" id="asip:AQUSIP_18240"/>
<protein>
    <submittedName>
        <fullName evidence="6">Putative quorum-quenching lactonase YtnP</fullName>
    </submittedName>
</protein>
<keyword evidence="3" id="KW-0378">Hydrolase</keyword>
<dbReference type="Gene3D" id="3.60.15.10">
    <property type="entry name" value="Ribonuclease Z/Hydroxyacylglutathione hydrolase-like"/>
    <property type="match status" value="1"/>
</dbReference>
<keyword evidence="2" id="KW-0479">Metal-binding</keyword>
<name>A0A5E4PJI7_9COXI</name>
<evidence type="ECO:0000256" key="4">
    <source>
        <dbReference type="ARBA" id="ARBA00022833"/>
    </source>
</evidence>
<keyword evidence="7" id="KW-1185">Reference proteome</keyword>
<feature type="domain" description="Metallo-beta-lactamase" evidence="5">
    <location>
        <begin position="46"/>
        <end position="260"/>
    </location>
</feature>
<evidence type="ECO:0000313" key="7">
    <source>
        <dbReference type="Proteomes" id="UP000324194"/>
    </source>
</evidence>
<dbReference type="Proteomes" id="UP000324194">
    <property type="component" value="Chromosome 1"/>
</dbReference>
<evidence type="ECO:0000256" key="3">
    <source>
        <dbReference type="ARBA" id="ARBA00022801"/>
    </source>
</evidence>
<dbReference type="AlphaFoldDB" id="A0A5E4PJI7"/>
<proteinExistence type="inferred from homology"/>